<evidence type="ECO:0000256" key="4">
    <source>
        <dbReference type="SAM" id="MobiDB-lite"/>
    </source>
</evidence>
<dbReference type="InParanoid" id="A0A673CAX5"/>
<dbReference type="Ensembl" id="ENSSORT00005052444.1">
    <property type="protein sequence ID" value="ENSSORP00005051220.1"/>
    <property type="gene ID" value="ENSSORG00005023148.1"/>
</dbReference>
<evidence type="ECO:0000313" key="7">
    <source>
        <dbReference type="Proteomes" id="UP000472271"/>
    </source>
</evidence>
<name>A0A673CAX5_9TELE</name>
<feature type="compositionally biased region" description="Low complexity" evidence="4">
    <location>
        <begin position="219"/>
        <end position="245"/>
    </location>
</feature>
<dbReference type="GO" id="GO:0005813">
    <property type="term" value="C:centrosome"/>
    <property type="evidence" value="ECO:0007669"/>
    <property type="project" value="TreeGrafter"/>
</dbReference>
<keyword evidence="3" id="KW-0175">Coiled coil</keyword>
<organism evidence="6 7">
    <name type="scientific">Sphaeramia orbicularis</name>
    <name type="common">orbiculate cardinalfish</name>
    <dbReference type="NCBI Taxonomy" id="375764"/>
    <lineage>
        <taxon>Eukaryota</taxon>
        <taxon>Metazoa</taxon>
        <taxon>Chordata</taxon>
        <taxon>Craniata</taxon>
        <taxon>Vertebrata</taxon>
        <taxon>Euteleostomi</taxon>
        <taxon>Actinopterygii</taxon>
        <taxon>Neopterygii</taxon>
        <taxon>Teleostei</taxon>
        <taxon>Neoteleostei</taxon>
        <taxon>Acanthomorphata</taxon>
        <taxon>Gobiaria</taxon>
        <taxon>Kurtiformes</taxon>
        <taxon>Apogonoidei</taxon>
        <taxon>Apogonidae</taxon>
        <taxon>Apogoninae</taxon>
        <taxon>Sphaeramia</taxon>
    </lineage>
</organism>
<evidence type="ECO:0000313" key="6">
    <source>
        <dbReference type="Ensembl" id="ENSSORP00005051220.1"/>
    </source>
</evidence>
<dbReference type="PANTHER" id="PTHR18947">
    <property type="entry name" value="HOOK PROTEINS"/>
    <property type="match status" value="1"/>
</dbReference>
<dbReference type="InterPro" id="IPR036872">
    <property type="entry name" value="CH_dom_sf"/>
</dbReference>
<dbReference type="GO" id="GO:0031122">
    <property type="term" value="P:cytoplasmic microtubule organization"/>
    <property type="evidence" value="ECO:0007669"/>
    <property type="project" value="TreeGrafter"/>
</dbReference>
<feature type="region of interest" description="Disordered" evidence="4">
    <location>
        <begin position="215"/>
        <end position="254"/>
    </location>
</feature>
<dbReference type="SUPFAM" id="SSF116907">
    <property type="entry name" value="Hook domain"/>
    <property type="match status" value="1"/>
</dbReference>
<feature type="domain" description="HOOK N-terminal" evidence="5">
    <location>
        <begin position="98"/>
        <end position="158"/>
    </location>
</feature>
<evidence type="ECO:0000256" key="3">
    <source>
        <dbReference type="ARBA" id="ARBA00023054"/>
    </source>
</evidence>
<dbReference type="Pfam" id="PF19047">
    <property type="entry name" value="HOOK_N"/>
    <property type="match status" value="1"/>
</dbReference>
<proteinExistence type="predicted"/>
<keyword evidence="2" id="KW-0963">Cytoplasm</keyword>
<accession>A0A673CAX5</accession>
<comment type="subcellular location">
    <subcellularLocation>
        <location evidence="1">Cytoplasm</location>
    </subcellularLocation>
</comment>
<dbReference type="InterPro" id="IPR043936">
    <property type="entry name" value="HOOK_N"/>
</dbReference>
<reference evidence="6" key="1">
    <citation type="submission" date="2019-06" db="EMBL/GenBank/DDBJ databases">
        <authorList>
            <consortium name="Wellcome Sanger Institute Data Sharing"/>
        </authorList>
    </citation>
    <scope>NUCLEOTIDE SEQUENCE [LARGE SCALE GENOMIC DNA]</scope>
</reference>
<dbReference type="GO" id="GO:0005737">
    <property type="term" value="C:cytoplasm"/>
    <property type="evidence" value="ECO:0007669"/>
    <property type="project" value="UniProtKB-SubCell"/>
</dbReference>
<dbReference type="AlphaFoldDB" id="A0A673CAX5"/>
<reference evidence="6" key="2">
    <citation type="submission" date="2025-08" db="UniProtKB">
        <authorList>
            <consortium name="Ensembl"/>
        </authorList>
    </citation>
    <scope>IDENTIFICATION</scope>
</reference>
<evidence type="ECO:0000256" key="1">
    <source>
        <dbReference type="ARBA" id="ARBA00004496"/>
    </source>
</evidence>
<keyword evidence="7" id="KW-1185">Reference proteome</keyword>
<reference evidence="6" key="3">
    <citation type="submission" date="2025-09" db="UniProtKB">
        <authorList>
            <consortium name="Ensembl"/>
        </authorList>
    </citation>
    <scope>IDENTIFICATION</scope>
</reference>
<evidence type="ECO:0000259" key="5">
    <source>
        <dbReference type="Pfam" id="PF19047"/>
    </source>
</evidence>
<dbReference type="GO" id="GO:0030705">
    <property type="term" value="P:cytoskeleton-dependent intracellular transport"/>
    <property type="evidence" value="ECO:0007669"/>
    <property type="project" value="InterPro"/>
</dbReference>
<dbReference type="GO" id="GO:0008017">
    <property type="term" value="F:microtubule binding"/>
    <property type="evidence" value="ECO:0007669"/>
    <property type="project" value="TreeGrafter"/>
</dbReference>
<protein>
    <recommendedName>
        <fullName evidence="5">HOOK N-terminal domain-containing protein</fullName>
    </recommendedName>
</protein>
<sequence>MESGVLMPCLDQFMLSPLVTWLKTFVPNDGGMHLDFSELLDGVFLNDIMIQILQEVCFFYPCFTMAEMCLFSLFSTHLPLYFSLFLQDNLRQLIMIPLPNVLLLGRTPYCEQSLEEMKKLLLLLLGCAVQCEKKEEYIERIQTLDFETKAAIAAHIQELTHSQENVVDLHWLEFNEVQPDELETVARSMALHLRSLLDQRDTHLETIAELMQEREGMGSLLSSPSSPHSASYSPTTQQQQTGTQQHLSVELADSKAKIRRLRQEL</sequence>
<dbReference type="Proteomes" id="UP000472271">
    <property type="component" value="Chromosome 1"/>
</dbReference>
<evidence type="ECO:0000256" key="2">
    <source>
        <dbReference type="ARBA" id="ARBA00022490"/>
    </source>
</evidence>
<dbReference type="Gene3D" id="1.10.418.10">
    <property type="entry name" value="Calponin-like domain"/>
    <property type="match status" value="2"/>
</dbReference>
<dbReference type="GO" id="GO:0051959">
    <property type="term" value="F:dynein light intermediate chain binding"/>
    <property type="evidence" value="ECO:0007669"/>
    <property type="project" value="TreeGrafter"/>
</dbReference>
<dbReference type="PANTHER" id="PTHR18947:SF30">
    <property type="entry name" value="GIRDIN"/>
    <property type="match status" value="1"/>
</dbReference>